<dbReference type="Gene3D" id="3.20.20.30">
    <property type="entry name" value="Luciferase-like domain"/>
    <property type="match status" value="1"/>
</dbReference>
<dbReference type="SUPFAM" id="SSF51679">
    <property type="entry name" value="Bacterial luciferase-like"/>
    <property type="match status" value="1"/>
</dbReference>
<keyword evidence="4 6" id="KW-0503">Monooxygenase</keyword>
<dbReference type="PANTHER" id="PTHR30011:SF16">
    <property type="entry name" value="C2H2 FINGER DOMAIN TRANSCRIPTION FACTOR (EUROFUNG)-RELATED"/>
    <property type="match status" value="1"/>
</dbReference>
<dbReference type="InterPro" id="IPR011251">
    <property type="entry name" value="Luciferase-like_dom"/>
</dbReference>
<evidence type="ECO:0000256" key="4">
    <source>
        <dbReference type="ARBA" id="ARBA00023033"/>
    </source>
</evidence>
<organism evidence="6 7">
    <name type="scientific">Rhizobium miluonense</name>
    <dbReference type="NCBI Taxonomy" id="411945"/>
    <lineage>
        <taxon>Bacteria</taxon>
        <taxon>Pseudomonadati</taxon>
        <taxon>Pseudomonadota</taxon>
        <taxon>Alphaproteobacteria</taxon>
        <taxon>Hyphomicrobiales</taxon>
        <taxon>Rhizobiaceae</taxon>
        <taxon>Rhizobium/Agrobacterium group</taxon>
        <taxon>Rhizobium</taxon>
    </lineage>
</organism>
<reference evidence="7" key="1">
    <citation type="submission" date="2016-08" db="EMBL/GenBank/DDBJ databases">
        <authorList>
            <person name="Varghese N."/>
            <person name="Submissions Spin"/>
        </authorList>
    </citation>
    <scope>NUCLEOTIDE SEQUENCE [LARGE SCALE GENOMIC DNA]</scope>
    <source>
        <strain evidence="7">HAMBI 2971</strain>
    </source>
</reference>
<sequence>MTTNANGLTVGIGFDIAARSASKHERPRDHWQTLLARIDNVVDYVTLEDGFARAEGDGLDAVLLANWLAPRSRNIGIIAGAPVNFLEPFHVSTAIATLDFVSEGRAGLLVQRYGEVQAAQARLTLGELDGFPPAQVTALERDSRDAIEAIQRLWDSWEDGAIIRDQKSQRFLDGSKLHYVNFEGAEFEILGPSITPRSPQGQPVTAVTYRRGEDLLTAAAADVVFLRLGAVDIGDTVEEIRSSAANRARVFIADVTLEAGWQSTADLASQIAGLARSGVTGIRLLLSDPAQQVTYLSNELLPALRAALLVRAPVNGSLRDRFGLPAATNRFTAAA</sequence>
<proteinExistence type="predicted"/>
<feature type="domain" description="Luciferase-like" evidence="5">
    <location>
        <begin position="50"/>
        <end position="249"/>
    </location>
</feature>
<name>A0A1C3WSS5_9HYPH</name>
<dbReference type="GO" id="GO:0016705">
    <property type="term" value="F:oxidoreductase activity, acting on paired donors, with incorporation or reduction of molecular oxygen"/>
    <property type="evidence" value="ECO:0007669"/>
    <property type="project" value="InterPro"/>
</dbReference>
<evidence type="ECO:0000313" key="6">
    <source>
        <dbReference type="EMBL" id="SCB42945.1"/>
    </source>
</evidence>
<keyword evidence="3" id="KW-0560">Oxidoreductase</keyword>
<evidence type="ECO:0000259" key="5">
    <source>
        <dbReference type="Pfam" id="PF00296"/>
    </source>
</evidence>
<evidence type="ECO:0000256" key="2">
    <source>
        <dbReference type="ARBA" id="ARBA00022643"/>
    </source>
</evidence>
<keyword evidence="1" id="KW-0285">Flavoprotein</keyword>
<dbReference type="InterPro" id="IPR051260">
    <property type="entry name" value="Diverse_substr_monoxygenases"/>
</dbReference>
<dbReference type="OrthoDB" id="9779442at2"/>
<keyword evidence="2" id="KW-0288">FMN</keyword>
<dbReference type="PANTHER" id="PTHR30011">
    <property type="entry name" value="ALKANESULFONATE MONOOXYGENASE-RELATED"/>
    <property type="match status" value="1"/>
</dbReference>
<evidence type="ECO:0000256" key="3">
    <source>
        <dbReference type="ARBA" id="ARBA00023002"/>
    </source>
</evidence>
<dbReference type="AlphaFoldDB" id="A0A1C3WSS5"/>
<dbReference type="EMBL" id="FMAH01000038">
    <property type="protein sequence ID" value="SCB42945.1"/>
    <property type="molecule type" value="Genomic_DNA"/>
</dbReference>
<gene>
    <name evidence="6" type="ORF">GA0061102_103852</name>
</gene>
<dbReference type="InterPro" id="IPR036661">
    <property type="entry name" value="Luciferase-like_sf"/>
</dbReference>
<dbReference type="GO" id="GO:0004497">
    <property type="term" value="F:monooxygenase activity"/>
    <property type="evidence" value="ECO:0007669"/>
    <property type="project" value="UniProtKB-KW"/>
</dbReference>
<dbReference type="RefSeq" id="WP_092854182.1">
    <property type="nucleotide sequence ID" value="NZ_FMAH01000038.1"/>
</dbReference>
<evidence type="ECO:0000256" key="1">
    <source>
        <dbReference type="ARBA" id="ARBA00022630"/>
    </source>
</evidence>
<dbReference type="STRING" id="411945.GA0061102_103852"/>
<dbReference type="Pfam" id="PF00296">
    <property type="entry name" value="Bac_luciferase"/>
    <property type="match status" value="1"/>
</dbReference>
<dbReference type="Proteomes" id="UP000199435">
    <property type="component" value="Unassembled WGS sequence"/>
</dbReference>
<accession>A0A1C3WSS5</accession>
<protein>
    <submittedName>
        <fullName evidence="6">Flavin-dependent oxidoreductase, luciferase family (Includes alkanesulfonate monooxygenase SsuD and methylene tetrahydromethanopterin reductase)</fullName>
    </submittedName>
</protein>
<keyword evidence="7" id="KW-1185">Reference proteome</keyword>
<evidence type="ECO:0000313" key="7">
    <source>
        <dbReference type="Proteomes" id="UP000199435"/>
    </source>
</evidence>